<feature type="compositionally biased region" description="Polar residues" evidence="1">
    <location>
        <begin position="475"/>
        <end position="504"/>
    </location>
</feature>
<feature type="region of interest" description="Disordered" evidence="1">
    <location>
        <begin position="1009"/>
        <end position="1028"/>
    </location>
</feature>
<dbReference type="Pfam" id="PF14309">
    <property type="entry name" value="DUF4378"/>
    <property type="match status" value="1"/>
</dbReference>
<evidence type="ECO:0000313" key="4">
    <source>
        <dbReference type="Proteomes" id="UP000197138"/>
    </source>
</evidence>
<feature type="region of interest" description="Disordered" evidence="1">
    <location>
        <begin position="457"/>
        <end position="520"/>
    </location>
</feature>
<organism evidence="3 4">
    <name type="scientific">Punica granatum</name>
    <name type="common">Pomegranate</name>
    <dbReference type="NCBI Taxonomy" id="22663"/>
    <lineage>
        <taxon>Eukaryota</taxon>
        <taxon>Viridiplantae</taxon>
        <taxon>Streptophyta</taxon>
        <taxon>Embryophyta</taxon>
        <taxon>Tracheophyta</taxon>
        <taxon>Spermatophyta</taxon>
        <taxon>Magnoliopsida</taxon>
        <taxon>eudicotyledons</taxon>
        <taxon>Gunneridae</taxon>
        <taxon>Pentapetalae</taxon>
        <taxon>rosids</taxon>
        <taxon>malvids</taxon>
        <taxon>Myrtales</taxon>
        <taxon>Lythraceae</taxon>
        <taxon>Punica</taxon>
    </lineage>
</organism>
<gene>
    <name evidence="3" type="ORF">CDL15_Pgr028096</name>
</gene>
<dbReference type="EMBL" id="MTKT01001287">
    <property type="protein sequence ID" value="OWM85309.1"/>
    <property type="molecule type" value="Genomic_DNA"/>
</dbReference>
<dbReference type="Pfam" id="PF14365">
    <property type="entry name" value="Neprosin_AP"/>
    <property type="match status" value="1"/>
</dbReference>
<dbReference type="Pfam" id="PF03080">
    <property type="entry name" value="Neprosin"/>
    <property type="match status" value="2"/>
</dbReference>
<feature type="region of interest" description="Disordered" evidence="1">
    <location>
        <begin position="112"/>
        <end position="133"/>
    </location>
</feature>
<feature type="domain" description="Neprosin PEP catalytic" evidence="2">
    <location>
        <begin position="773"/>
        <end position="1017"/>
    </location>
</feature>
<feature type="compositionally biased region" description="Basic and acidic residues" evidence="1">
    <location>
        <begin position="1014"/>
        <end position="1023"/>
    </location>
</feature>
<dbReference type="InterPro" id="IPR025521">
    <property type="entry name" value="Neprosin_propep"/>
</dbReference>
<dbReference type="InterPro" id="IPR004314">
    <property type="entry name" value="Neprosin"/>
</dbReference>
<dbReference type="Pfam" id="PF12552">
    <property type="entry name" value="DUF3741"/>
    <property type="match status" value="1"/>
</dbReference>
<dbReference type="Proteomes" id="UP000197138">
    <property type="component" value="Unassembled WGS sequence"/>
</dbReference>
<dbReference type="PROSITE" id="PS52045">
    <property type="entry name" value="NEPROSIN_PEP_CD"/>
    <property type="match status" value="2"/>
</dbReference>
<dbReference type="InterPro" id="IPR022212">
    <property type="entry name" value="DUF3741"/>
</dbReference>
<sequence length="1266" mass="142048">MEKRSPLKSPQLPDKYPSGCGWGLMRFLDLFSGHSHQKLISNVNRSNRPRKGSDCTCDPPQLLPASDKNYRDDKKIPGVDPRIASVFNSKRGKHEKYSANSGSYLLEKNAKTDQIHEQSTHNEKDEEFRGKEKPNSLRTGYLKFSRTGSADRVSHWTLTDIFCGRGCKNIGCVNDGVTGFKVQSAHASGTAEAVVNQKLINRKSDQSKQLLEALEILNYNKELFLKLLEDPNSLLVKHIKDLRNSQGKRPNAEFFLRQHQGNGHSYGTRKGNRLGPSPQRIKPPENSEPKKSRYTKPLNRIVILKPQSECSVRNRGQTVGQSYFPFRRFRRKLKWAQKKKCLLSNVEAEAASACKGCYENTANLSLNADCETRKEHLFELSNWSDGIRKLSQEKFHRNLSRSLSLPNNHTSFFSPERSREYGFAGPQMRFCPYSSYQVKDDTDSKLRPLRETERTILSLGLNVDPPTSERDGKSDNQSVCPDTSSNLVLNTETVTTPKHTSSDGSAEIEASPGEPSSSRGNIQETVNLAMSSAEDDHVDQLEYDRTDSMRLCFGSGVILGELNDDLRSVNDYVKAVLATAESSWDGLLLNSHEPDQILRPSLFEEVKAPGYGPTVNHRLLFDYINEVLEEVRHSYQGKIRTFMIVKTVTQAVMERVHGDGDQLLQKESPTLEQLVRKDLAKLRTWIEVPSPNSGMSAFLLFVTLNYVILSAHASRFQKLTKEEDLELERRLKVINKPARESFKQADYGAMIDCIDIYKQLAFDHPLLKNHKIQVTVSTLITRILHVLMRLFEGQNYGANATINVWSLSVLSDQLSGAVISIVNGLNVPGQLNNIQTGWLVNPYLYKNYTRLFTLWTADSYHKTGCYNVLCPGFLQVSMKIPLGLILRPTSDKISGNWWLKFGDEDVRYWAKSLFMTMANGASHIAWGGMVYSPSTGGSPLMASGLFPHVGLNKTAYIAQLLFSDQQNNFLDSVDGNLTWLWMKPVRTRFPPLLNVLFQILPFPWSLARNQGNSSEKKKSRGQEDSLAANAGPLGWRRSLSAEEDLEFEGQLRAISKPAVKSFKTYNGRNYGTKALINNWGPVVSPDQLSLASILIVNGLDLLPDNIQAGGIISELALPMFSHYRPMVISRQAAIACYARVSHKLAPRSRSAFQFCYPGTVGFSTRSGLPYISALASSVISASIPNFCQTVHILDLSSTIPLGLAIQLSQYCRIQYETLLTIYQDQVTGNWWLLYGQDNELVGYWTKSLFNSLKRGASDIAMGEPGE</sequence>
<feature type="region of interest" description="Disordered" evidence="1">
    <location>
        <begin position="258"/>
        <end position="294"/>
    </location>
</feature>
<accession>A0A218XKV7</accession>
<comment type="caution">
    <text evidence="3">The sequence shown here is derived from an EMBL/GenBank/DDBJ whole genome shotgun (WGS) entry which is preliminary data.</text>
</comment>
<feature type="domain" description="Neprosin PEP catalytic" evidence="2">
    <location>
        <begin position="1050"/>
        <end position="1266"/>
    </location>
</feature>
<dbReference type="PANTHER" id="PTHR47212">
    <property type="entry name" value="ADHESIN-LIKE PROTEIN, PUTATIVE (DUF3741)-RELATED"/>
    <property type="match status" value="1"/>
</dbReference>
<name>A0A218XKV7_PUNGR</name>
<feature type="compositionally biased region" description="Basic and acidic residues" evidence="1">
    <location>
        <begin position="282"/>
        <end position="291"/>
    </location>
</feature>
<dbReference type="Gene3D" id="3.90.1320.10">
    <property type="entry name" value="Outer-capsid protein sigma 3, large lobe"/>
    <property type="match status" value="1"/>
</dbReference>
<dbReference type="AlphaFoldDB" id="A0A218XKV7"/>
<feature type="compositionally biased region" description="Basic and acidic residues" evidence="1">
    <location>
        <begin position="68"/>
        <end position="77"/>
    </location>
</feature>
<dbReference type="PANTHER" id="PTHR47212:SF2">
    <property type="entry name" value="DUF3741 DOMAIN-CONTAINING PROTEIN"/>
    <property type="match status" value="1"/>
</dbReference>
<proteinExistence type="predicted"/>
<protein>
    <recommendedName>
        <fullName evidence="2">Neprosin PEP catalytic domain-containing protein</fullName>
    </recommendedName>
</protein>
<reference evidence="4" key="1">
    <citation type="journal article" date="2017" name="Plant J.">
        <title>The pomegranate (Punica granatum L.) genome and the genomics of punicalagin biosynthesis.</title>
        <authorList>
            <person name="Qin G."/>
            <person name="Xu C."/>
            <person name="Ming R."/>
            <person name="Tang H."/>
            <person name="Guyot R."/>
            <person name="Kramer E.M."/>
            <person name="Hu Y."/>
            <person name="Yi X."/>
            <person name="Qi Y."/>
            <person name="Xu X."/>
            <person name="Gao Z."/>
            <person name="Pan H."/>
            <person name="Jian J."/>
            <person name="Tian Y."/>
            <person name="Yue Z."/>
            <person name="Xu Y."/>
        </authorList>
    </citation>
    <scope>NUCLEOTIDE SEQUENCE [LARGE SCALE GENOMIC DNA]</scope>
    <source>
        <strain evidence="4">cv. Dabenzi</strain>
    </source>
</reference>
<evidence type="ECO:0000313" key="3">
    <source>
        <dbReference type="EMBL" id="OWM85309.1"/>
    </source>
</evidence>
<evidence type="ECO:0000256" key="1">
    <source>
        <dbReference type="SAM" id="MobiDB-lite"/>
    </source>
</evidence>
<feature type="region of interest" description="Disordered" evidence="1">
    <location>
        <begin position="42"/>
        <end position="77"/>
    </location>
</feature>
<dbReference type="InterPro" id="IPR025486">
    <property type="entry name" value="DUF4378"/>
</dbReference>
<evidence type="ECO:0000259" key="2">
    <source>
        <dbReference type="PROSITE" id="PS52045"/>
    </source>
</evidence>